<keyword evidence="4" id="KW-1185">Reference proteome</keyword>
<proteinExistence type="predicted"/>
<dbReference type="OrthoDB" id="3818356at2"/>
<dbReference type="RefSeq" id="WP_030445440.1">
    <property type="nucleotide sequence ID" value="NZ_AP023354.1"/>
</dbReference>
<gene>
    <name evidence="3" type="ORF">Asera_13180</name>
</gene>
<feature type="region of interest" description="Disordered" evidence="1">
    <location>
        <begin position="1"/>
        <end position="39"/>
    </location>
</feature>
<dbReference type="AlphaFoldDB" id="A0A810KVI1"/>
<protein>
    <recommendedName>
        <fullName evidence="5">DUF4878 domain-containing protein</fullName>
    </recommendedName>
</protein>
<accession>A0A810KVI1</accession>
<evidence type="ECO:0000313" key="4">
    <source>
        <dbReference type="Proteomes" id="UP000680750"/>
    </source>
</evidence>
<dbReference type="Proteomes" id="UP000680750">
    <property type="component" value="Chromosome"/>
</dbReference>
<feature type="compositionally biased region" description="Low complexity" evidence="1">
    <location>
        <begin position="23"/>
        <end position="39"/>
    </location>
</feature>
<keyword evidence="2" id="KW-1133">Transmembrane helix</keyword>
<sequence>MDSAADPQRPADPSRVDPKGPEDPAGADPGPAAGDEALPGAGMLDVRSAVRLVEQANPGTVPASRRSRWGRIAWYSVAGAVIVLLTTLLVWPRQPTRAERRVRDFLTAIQRGDAAAAQRMVDEQPDTRETDRSFLRADVLRQRWHVTSVRSDDDADERSFSAVDATISVPGGRSVSYRFELTRETSDDAWRLQDPYVYLTFGAFPVSYVAINGHREQLPRPNGNVSYGGRYVLFPGVYRFFSSGSGVTHPASSYPLMPGRYTVRQAGDVPVATPNTLVLPRMRLTGAAQRDAQQAVYDYLDDCVRRAKAVTPGCPFGVESVPEPGRTDRIFSGREIESARWRMQRRPEITIEPVGDEFQVVDRRPGKLTLTVTGADEDTGFHATTSISCPTRDGVLRVDVTGTGTFRVYPEGGRYGEEHVDRSTIRWRTC</sequence>
<dbReference type="EMBL" id="AP023354">
    <property type="protein sequence ID" value="BCJ27210.1"/>
    <property type="molecule type" value="Genomic_DNA"/>
</dbReference>
<evidence type="ECO:0000313" key="3">
    <source>
        <dbReference type="EMBL" id="BCJ27210.1"/>
    </source>
</evidence>
<evidence type="ECO:0008006" key="5">
    <source>
        <dbReference type="Google" id="ProtNLM"/>
    </source>
</evidence>
<evidence type="ECO:0000256" key="2">
    <source>
        <dbReference type="SAM" id="Phobius"/>
    </source>
</evidence>
<feature type="transmembrane region" description="Helical" evidence="2">
    <location>
        <begin position="72"/>
        <end position="91"/>
    </location>
</feature>
<evidence type="ECO:0000256" key="1">
    <source>
        <dbReference type="SAM" id="MobiDB-lite"/>
    </source>
</evidence>
<reference evidence="3" key="1">
    <citation type="submission" date="2020-08" db="EMBL/GenBank/DDBJ databases">
        <title>Whole genome shotgun sequence of Actinocatenispora sera NBRC 101916.</title>
        <authorList>
            <person name="Komaki H."/>
            <person name="Tamura T."/>
        </authorList>
    </citation>
    <scope>NUCLEOTIDE SEQUENCE</scope>
    <source>
        <strain evidence="3">NBRC 101916</strain>
    </source>
</reference>
<keyword evidence="2" id="KW-0472">Membrane</keyword>
<keyword evidence="2" id="KW-0812">Transmembrane</keyword>
<dbReference type="KEGG" id="aser:Asera_13180"/>
<feature type="compositionally biased region" description="Basic and acidic residues" evidence="1">
    <location>
        <begin position="12"/>
        <end position="22"/>
    </location>
</feature>
<name>A0A810KVI1_9ACTN</name>
<organism evidence="3 4">
    <name type="scientific">Actinocatenispora sera</name>
    <dbReference type="NCBI Taxonomy" id="390989"/>
    <lineage>
        <taxon>Bacteria</taxon>
        <taxon>Bacillati</taxon>
        <taxon>Actinomycetota</taxon>
        <taxon>Actinomycetes</taxon>
        <taxon>Micromonosporales</taxon>
        <taxon>Micromonosporaceae</taxon>
        <taxon>Actinocatenispora</taxon>
    </lineage>
</organism>